<feature type="transmembrane region" description="Helical" evidence="1">
    <location>
        <begin position="220"/>
        <end position="241"/>
    </location>
</feature>
<reference evidence="2 3" key="1">
    <citation type="journal article" date="2015" name="Genome Biol.">
        <title>Comparative genomics of Steinernema reveals deeply conserved gene regulatory networks.</title>
        <authorList>
            <person name="Dillman A.R."/>
            <person name="Macchietto M."/>
            <person name="Porter C.F."/>
            <person name="Rogers A."/>
            <person name="Williams B."/>
            <person name="Antoshechkin I."/>
            <person name="Lee M.M."/>
            <person name="Goodwin Z."/>
            <person name="Lu X."/>
            <person name="Lewis E.E."/>
            <person name="Goodrich-Blair H."/>
            <person name="Stock S.P."/>
            <person name="Adams B.J."/>
            <person name="Sternberg P.W."/>
            <person name="Mortazavi A."/>
        </authorList>
    </citation>
    <scope>NUCLEOTIDE SEQUENCE [LARGE SCALE GENOMIC DNA]</scope>
    <source>
        <strain evidence="2 3">ALL</strain>
    </source>
</reference>
<keyword evidence="1" id="KW-1133">Transmembrane helix</keyword>
<feature type="transmembrane region" description="Helical" evidence="1">
    <location>
        <begin position="253"/>
        <end position="274"/>
    </location>
</feature>
<feature type="transmembrane region" description="Helical" evidence="1">
    <location>
        <begin position="116"/>
        <end position="141"/>
    </location>
</feature>
<protein>
    <recommendedName>
        <fullName evidence="4">Major facilitator superfamily (MFS) profile domain-containing protein</fullName>
    </recommendedName>
</protein>
<accession>A0A4V5ZXK4</accession>
<dbReference type="SUPFAM" id="SSF103473">
    <property type="entry name" value="MFS general substrate transporter"/>
    <property type="match status" value="1"/>
</dbReference>
<dbReference type="Proteomes" id="UP000298663">
    <property type="component" value="Unassembled WGS sequence"/>
</dbReference>
<evidence type="ECO:0000313" key="2">
    <source>
        <dbReference type="EMBL" id="TKR60045.1"/>
    </source>
</evidence>
<feature type="transmembrane region" description="Helical" evidence="1">
    <location>
        <begin position="35"/>
        <end position="56"/>
    </location>
</feature>
<evidence type="ECO:0008006" key="4">
    <source>
        <dbReference type="Google" id="ProtNLM"/>
    </source>
</evidence>
<evidence type="ECO:0000256" key="1">
    <source>
        <dbReference type="SAM" id="Phobius"/>
    </source>
</evidence>
<comment type="caution">
    <text evidence="2">The sequence shown here is derived from an EMBL/GenBank/DDBJ whole genome shotgun (WGS) entry which is preliminary data.</text>
</comment>
<name>A0A4V5ZXK4_STECR</name>
<sequence length="345" mass="37750">MQGFSYAIAFPVMGIVTSHWSSLRQSGTFLTILNCFIQFGPLFTMPISGLFCSSSYGWTAVYYTHAIATYAAFVIFYFVYRDQPKDHCNVSSSELSIIADGKSSNHGHKQPVPYRAIITSIPIWGVWMSYFGCMCGVNLFMQFGPTYLNKALHYNLENTGFAGAAPYVISAILKILAGPVSDYSTCVSQRVRVIIFTFISQGVPTCALLTLAFLPEGFTTAGFGCYMLAITAFGMTPLSSIKSGQLVASQHAHFVMAVSAFLNSLIVLLLPNMVTSVAPQNTSAQWSTIFLITGAILFATNAFFVCVARAKPAEWTKEAPKQIQRVFSVKESDTNLSSRIDMVNV</sequence>
<dbReference type="Gene3D" id="1.20.1250.20">
    <property type="entry name" value="MFS general substrate transporter like domains"/>
    <property type="match status" value="2"/>
</dbReference>
<feature type="transmembrane region" description="Helical" evidence="1">
    <location>
        <begin position="62"/>
        <end position="80"/>
    </location>
</feature>
<dbReference type="AlphaFoldDB" id="A0A4V5ZXK4"/>
<dbReference type="InterPro" id="IPR036259">
    <property type="entry name" value="MFS_trans_sf"/>
</dbReference>
<feature type="transmembrane region" description="Helical" evidence="1">
    <location>
        <begin position="6"/>
        <end position="23"/>
    </location>
</feature>
<feature type="transmembrane region" description="Helical" evidence="1">
    <location>
        <begin position="161"/>
        <end position="181"/>
    </location>
</feature>
<keyword evidence="3" id="KW-1185">Reference proteome</keyword>
<dbReference type="GO" id="GO:0016020">
    <property type="term" value="C:membrane"/>
    <property type="evidence" value="ECO:0007669"/>
    <property type="project" value="TreeGrafter"/>
</dbReference>
<dbReference type="GO" id="GO:0022857">
    <property type="term" value="F:transmembrane transporter activity"/>
    <property type="evidence" value="ECO:0007669"/>
    <property type="project" value="InterPro"/>
</dbReference>
<evidence type="ECO:0000313" key="3">
    <source>
        <dbReference type="Proteomes" id="UP000298663"/>
    </source>
</evidence>
<dbReference type="Pfam" id="PF07690">
    <property type="entry name" value="MFS_1"/>
    <property type="match status" value="1"/>
</dbReference>
<keyword evidence="1" id="KW-0472">Membrane</keyword>
<organism evidence="2 3">
    <name type="scientific">Steinernema carpocapsae</name>
    <name type="common">Entomopathogenic nematode</name>
    <dbReference type="NCBI Taxonomy" id="34508"/>
    <lineage>
        <taxon>Eukaryota</taxon>
        <taxon>Metazoa</taxon>
        <taxon>Ecdysozoa</taxon>
        <taxon>Nematoda</taxon>
        <taxon>Chromadorea</taxon>
        <taxon>Rhabditida</taxon>
        <taxon>Tylenchina</taxon>
        <taxon>Panagrolaimomorpha</taxon>
        <taxon>Strongyloidoidea</taxon>
        <taxon>Steinernematidae</taxon>
        <taxon>Steinernema</taxon>
    </lineage>
</organism>
<feature type="transmembrane region" description="Helical" evidence="1">
    <location>
        <begin position="286"/>
        <end position="308"/>
    </location>
</feature>
<keyword evidence="1" id="KW-0812">Transmembrane</keyword>
<reference evidence="2 3" key="2">
    <citation type="journal article" date="2019" name="G3 (Bethesda)">
        <title>Hybrid Assembly of the Genome of the Entomopathogenic Nematode Steinernema carpocapsae Identifies the X-Chromosome.</title>
        <authorList>
            <person name="Serra L."/>
            <person name="Macchietto M."/>
            <person name="Macias-Munoz A."/>
            <person name="McGill C.J."/>
            <person name="Rodriguez I.M."/>
            <person name="Rodriguez B."/>
            <person name="Murad R."/>
            <person name="Mortazavi A."/>
        </authorList>
    </citation>
    <scope>NUCLEOTIDE SEQUENCE [LARGE SCALE GENOMIC DNA]</scope>
    <source>
        <strain evidence="2 3">ALL</strain>
    </source>
</reference>
<dbReference type="InterPro" id="IPR011701">
    <property type="entry name" value="MFS"/>
</dbReference>
<dbReference type="PANTHER" id="PTHR45757">
    <property type="entry name" value="PROTEIN CBG23364-RELATED"/>
    <property type="match status" value="1"/>
</dbReference>
<dbReference type="EMBL" id="AZBU02000012">
    <property type="protein sequence ID" value="TKR60045.1"/>
    <property type="molecule type" value="Genomic_DNA"/>
</dbReference>
<dbReference type="PANTHER" id="PTHR45757:SF11">
    <property type="entry name" value="MAJOR FACILITATOR SUPERFAMILY (MFS) PROFILE DOMAIN-CONTAINING PROTEIN"/>
    <property type="match status" value="1"/>
</dbReference>
<feature type="transmembrane region" description="Helical" evidence="1">
    <location>
        <begin position="193"/>
        <end position="214"/>
    </location>
</feature>
<dbReference type="OrthoDB" id="2985014at2759"/>
<proteinExistence type="predicted"/>
<gene>
    <name evidence="2" type="ORF">L596_029633</name>
</gene>